<keyword evidence="3" id="KW-0804">Transcription</keyword>
<dbReference type="OrthoDB" id="9798835at2"/>
<name>A0A1L7GX38_LIMFE</name>
<dbReference type="EMBL" id="CP019030">
    <property type="protein sequence ID" value="APU46592.1"/>
    <property type="molecule type" value="Genomic_DNA"/>
</dbReference>
<dbReference type="PANTHER" id="PTHR33154:SF18">
    <property type="entry name" value="ARSENICAL RESISTANCE OPERON REPRESSOR"/>
    <property type="match status" value="1"/>
</dbReference>
<dbReference type="InterPro" id="IPR001845">
    <property type="entry name" value="HTH_ArsR_DNA-bd_dom"/>
</dbReference>
<dbReference type="SUPFAM" id="SSF46785">
    <property type="entry name" value="Winged helix' DNA-binding domain"/>
    <property type="match status" value="1"/>
</dbReference>
<accession>A0A1L7GX38</accession>
<dbReference type="OMA" id="EKDMTAG"/>
<dbReference type="Gene3D" id="1.10.10.10">
    <property type="entry name" value="Winged helix-like DNA-binding domain superfamily/Winged helix DNA-binding domain"/>
    <property type="match status" value="1"/>
</dbReference>
<keyword evidence="2" id="KW-0238">DNA-binding</keyword>
<organism evidence="5 6">
    <name type="scientific">Limosilactobacillus fermentum</name>
    <name type="common">Lactobacillus fermentum</name>
    <dbReference type="NCBI Taxonomy" id="1613"/>
    <lineage>
        <taxon>Bacteria</taxon>
        <taxon>Bacillati</taxon>
        <taxon>Bacillota</taxon>
        <taxon>Bacilli</taxon>
        <taxon>Lactobacillales</taxon>
        <taxon>Lactobacillaceae</taxon>
        <taxon>Limosilactobacillus</taxon>
    </lineage>
</organism>
<feature type="domain" description="HTH arsR-type" evidence="4">
    <location>
        <begin position="1"/>
        <end position="94"/>
    </location>
</feature>
<dbReference type="SMART" id="SM00418">
    <property type="entry name" value="HTH_ARSR"/>
    <property type="match status" value="1"/>
</dbReference>
<dbReference type="PROSITE" id="PS50987">
    <property type="entry name" value="HTH_ARSR_2"/>
    <property type="match status" value="1"/>
</dbReference>
<dbReference type="InterPro" id="IPR036388">
    <property type="entry name" value="WH-like_DNA-bd_sf"/>
</dbReference>
<dbReference type="Proteomes" id="UP000185427">
    <property type="component" value="Chromosome"/>
</dbReference>
<dbReference type="InterPro" id="IPR051081">
    <property type="entry name" value="HTH_MetalResp_TranReg"/>
</dbReference>
<dbReference type="PRINTS" id="PR00778">
    <property type="entry name" value="HTHARSR"/>
</dbReference>
<dbReference type="NCBIfam" id="NF033788">
    <property type="entry name" value="HTH_metalloreg"/>
    <property type="match status" value="1"/>
</dbReference>
<dbReference type="Pfam" id="PF01022">
    <property type="entry name" value="HTH_5"/>
    <property type="match status" value="1"/>
</dbReference>
<dbReference type="InterPro" id="IPR036390">
    <property type="entry name" value="WH_DNA-bd_sf"/>
</dbReference>
<dbReference type="AlphaFoldDB" id="A0A1L7GX38"/>
<evidence type="ECO:0000313" key="6">
    <source>
        <dbReference type="Proteomes" id="UP000185427"/>
    </source>
</evidence>
<evidence type="ECO:0000256" key="1">
    <source>
        <dbReference type="ARBA" id="ARBA00023015"/>
    </source>
</evidence>
<evidence type="ECO:0000256" key="3">
    <source>
        <dbReference type="ARBA" id="ARBA00023163"/>
    </source>
</evidence>
<keyword evidence="1" id="KW-0805">Transcription regulation</keyword>
<dbReference type="CDD" id="cd00090">
    <property type="entry name" value="HTH_ARSR"/>
    <property type="match status" value="1"/>
</dbReference>
<protein>
    <submittedName>
        <fullName evidence="5">Transcriptional regulator</fullName>
    </submittedName>
</protein>
<evidence type="ECO:0000256" key="2">
    <source>
        <dbReference type="ARBA" id="ARBA00023125"/>
    </source>
</evidence>
<gene>
    <name evidence="5" type="ORF">BUW47_09320</name>
</gene>
<dbReference type="PANTHER" id="PTHR33154">
    <property type="entry name" value="TRANSCRIPTIONAL REGULATOR, ARSR FAMILY"/>
    <property type="match status" value="1"/>
</dbReference>
<dbReference type="RefSeq" id="WP_012391388.1">
    <property type="nucleotide sequence ID" value="NZ_BJLV01000087.1"/>
</dbReference>
<dbReference type="GO" id="GO:0003677">
    <property type="term" value="F:DNA binding"/>
    <property type="evidence" value="ECO:0007669"/>
    <property type="project" value="UniProtKB-KW"/>
</dbReference>
<dbReference type="GO" id="GO:0003700">
    <property type="term" value="F:DNA-binding transcription factor activity"/>
    <property type="evidence" value="ECO:0007669"/>
    <property type="project" value="InterPro"/>
</dbReference>
<dbReference type="InterPro" id="IPR011991">
    <property type="entry name" value="ArsR-like_HTH"/>
</dbReference>
<evidence type="ECO:0000259" key="4">
    <source>
        <dbReference type="PROSITE" id="PS50987"/>
    </source>
</evidence>
<sequence>MHYEYKDLASLLKVVAEPNRLKILEMLSCGEMCGCDILAHFNFTQPTLSHHMSILEKSGLVNVRKDTKWHYYSLNSNKKEGLISELTQILSKTDHCICKDSHSNC</sequence>
<evidence type="ECO:0000313" key="5">
    <source>
        <dbReference type="EMBL" id="APU46592.1"/>
    </source>
</evidence>
<dbReference type="PROSITE" id="PS00846">
    <property type="entry name" value="HTH_ARSR_1"/>
    <property type="match status" value="1"/>
</dbReference>
<dbReference type="InterPro" id="IPR018334">
    <property type="entry name" value="ArsR_HTH"/>
</dbReference>
<proteinExistence type="predicted"/>
<reference evidence="5 6" key="1">
    <citation type="submission" date="2016-12" db="EMBL/GenBank/DDBJ databases">
        <title>Complete Genome Sequence of Lactobacillus fermentum Strain SNUV175, a Probiotic for Treatment of Bacterial Vaginosis.</title>
        <authorList>
            <person name="Lee S."/>
            <person name="You H.J."/>
            <person name="Kwon B."/>
            <person name="Ko G."/>
        </authorList>
    </citation>
    <scope>NUCLEOTIDE SEQUENCE [LARGE SCALE GENOMIC DNA]</scope>
    <source>
        <strain evidence="5 6">SNUV175</strain>
    </source>
</reference>